<sequence>MGLLSEVYYAALVIWRAFFIRGEFTTDKMPDLTGRVMVVTGGNAGIGWETIKALLEHNAKVYMASRSRSRAEAAIALLKEETDKEPIFLELDLANLKSVRRAAEELLSKEPELHVLFNSAGVNIPFKKQLTADGYDLDFGTNVIGHFLFTGMLMPSLIAGAESSPDRHARIITTSSSIAMLGHINFDSWKEGPARQRTAVDLLYAQSKLANVIVARQIARRYADKGIVSISVDPGNIVSDMQRYDRERTGISGVLTRIVFAIVLRPTPFGALTQLWAGTMPEAVHANGEYLIPIARTARCRLEAYDDEFGRKVWKRLEEEIKGR</sequence>
<dbReference type="PANTHER" id="PTHR43157">
    <property type="entry name" value="PHOSPHATIDYLINOSITOL-GLYCAN BIOSYNTHESIS CLASS F PROTEIN-RELATED"/>
    <property type="match status" value="1"/>
</dbReference>
<proteinExistence type="predicted"/>
<name>A0A165HHL5_9APHY</name>
<keyword evidence="3" id="KW-1185">Reference proteome</keyword>
<evidence type="ECO:0000313" key="3">
    <source>
        <dbReference type="Proteomes" id="UP000076871"/>
    </source>
</evidence>
<dbReference type="SUPFAM" id="SSF51735">
    <property type="entry name" value="NAD(P)-binding Rossmann-fold domains"/>
    <property type="match status" value="1"/>
</dbReference>
<dbReference type="Gene3D" id="3.40.50.720">
    <property type="entry name" value="NAD(P)-binding Rossmann-like Domain"/>
    <property type="match status" value="1"/>
</dbReference>
<dbReference type="Proteomes" id="UP000076871">
    <property type="component" value="Unassembled WGS sequence"/>
</dbReference>
<organism evidence="2 3">
    <name type="scientific">Laetiporus sulphureus 93-53</name>
    <dbReference type="NCBI Taxonomy" id="1314785"/>
    <lineage>
        <taxon>Eukaryota</taxon>
        <taxon>Fungi</taxon>
        <taxon>Dikarya</taxon>
        <taxon>Basidiomycota</taxon>
        <taxon>Agaricomycotina</taxon>
        <taxon>Agaricomycetes</taxon>
        <taxon>Polyporales</taxon>
        <taxon>Laetiporus</taxon>
    </lineage>
</organism>
<accession>A0A165HHL5</accession>
<evidence type="ECO:0000256" key="1">
    <source>
        <dbReference type="ARBA" id="ARBA00023002"/>
    </source>
</evidence>
<dbReference type="GeneID" id="63820669"/>
<dbReference type="EMBL" id="KV427606">
    <property type="protein sequence ID" value="KZT11743.1"/>
    <property type="molecule type" value="Genomic_DNA"/>
</dbReference>
<dbReference type="PRINTS" id="PR00081">
    <property type="entry name" value="GDHRDH"/>
</dbReference>
<reference evidence="2 3" key="1">
    <citation type="journal article" date="2016" name="Mol. Biol. Evol.">
        <title>Comparative Genomics of Early-Diverging Mushroom-Forming Fungi Provides Insights into the Origins of Lignocellulose Decay Capabilities.</title>
        <authorList>
            <person name="Nagy L.G."/>
            <person name="Riley R."/>
            <person name="Tritt A."/>
            <person name="Adam C."/>
            <person name="Daum C."/>
            <person name="Floudas D."/>
            <person name="Sun H."/>
            <person name="Yadav J.S."/>
            <person name="Pangilinan J."/>
            <person name="Larsson K.H."/>
            <person name="Matsuura K."/>
            <person name="Barry K."/>
            <person name="Labutti K."/>
            <person name="Kuo R."/>
            <person name="Ohm R.A."/>
            <person name="Bhattacharya S.S."/>
            <person name="Shirouzu T."/>
            <person name="Yoshinaga Y."/>
            <person name="Martin F.M."/>
            <person name="Grigoriev I.V."/>
            <person name="Hibbett D.S."/>
        </authorList>
    </citation>
    <scope>NUCLEOTIDE SEQUENCE [LARGE SCALE GENOMIC DNA]</scope>
    <source>
        <strain evidence="2 3">93-53</strain>
    </source>
</reference>
<dbReference type="GO" id="GO:0016491">
    <property type="term" value="F:oxidoreductase activity"/>
    <property type="evidence" value="ECO:0007669"/>
    <property type="project" value="UniProtKB-KW"/>
</dbReference>
<evidence type="ECO:0000313" key="2">
    <source>
        <dbReference type="EMBL" id="KZT11743.1"/>
    </source>
</evidence>
<dbReference type="InParanoid" id="A0A165HHL5"/>
<gene>
    <name evidence="2" type="ORF">LAESUDRAFT_641032</name>
</gene>
<dbReference type="RefSeq" id="XP_040769391.1">
    <property type="nucleotide sequence ID" value="XM_040903639.1"/>
</dbReference>
<protein>
    <submittedName>
        <fullName evidence="2">NAD-P-binding protein</fullName>
    </submittedName>
</protein>
<dbReference type="InterPro" id="IPR002347">
    <property type="entry name" value="SDR_fam"/>
</dbReference>
<dbReference type="AlphaFoldDB" id="A0A165HHL5"/>
<dbReference type="Pfam" id="PF00106">
    <property type="entry name" value="adh_short"/>
    <property type="match status" value="1"/>
</dbReference>
<dbReference type="InterPro" id="IPR036291">
    <property type="entry name" value="NAD(P)-bd_dom_sf"/>
</dbReference>
<dbReference type="OrthoDB" id="191139at2759"/>
<dbReference type="STRING" id="1314785.A0A165HHL5"/>
<keyword evidence="1" id="KW-0560">Oxidoreductase</keyword>
<dbReference type="PANTHER" id="PTHR43157:SF31">
    <property type="entry name" value="PHOSPHATIDYLINOSITOL-GLYCAN BIOSYNTHESIS CLASS F PROTEIN"/>
    <property type="match status" value="1"/>
</dbReference>